<evidence type="ECO:0000313" key="3">
    <source>
        <dbReference type="Proteomes" id="UP000180235"/>
    </source>
</evidence>
<proteinExistence type="predicted"/>
<dbReference type="KEGG" id="glt:GlitD10_2749"/>
<protein>
    <submittedName>
        <fullName evidence="2">Uncharacterized protein</fullName>
    </submittedName>
</protein>
<dbReference type="Proteomes" id="UP000180235">
    <property type="component" value="Chromosome"/>
</dbReference>
<dbReference type="RefSeq" id="WP_071455434.1">
    <property type="nucleotide sequence ID" value="NZ_CP017675.1"/>
</dbReference>
<dbReference type="AlphaFoldDB" id="A0A1J0AGM2"/>
<evidence type="ECO:0000256" key="1">
    <source>
        <dbReference type="SAM" id="MobiDB-lite"/>
    </source>
</evidence>
<accession>A0A1J0AGM2</accession>
<dbReference type="EMBL" id="CP017675">
    <property type="protein sequence ID" value="APB35092.1"/>
    <property type="molecule type" value="Genomic_DNA"/>
</dbReference>
<organism evidence="2 3">
    <name type="scientific">Gloeomargarita lithophora Alchichica-D10</name>
    <dbReference type="NCBI Taxonomy" id="1188229"/>
    <lineage>
        <taxon>Bacteria</taxon>
        <taxon>Bacillati</taxon>
        <taxon>Cyanobacteriota</taxon>
        <taxon>Cyanophyceae</taxon>
        <taxon>Gloeomargaritales</taxon>
        <taxon>Gloeomargaritaceae</taxon>
        <taxon>Gloeomargarita</taxon>
    </lineage>
</organism>
<evidence type="ECO:0000313" key="2">
    <source>
        <dbReference type="EMBL" id="APB35092.1"/>
    </source>
</evidence>
<keyword evidence="3" id="KW-1185">Reference proteome</keyword>
<gene>
    <name evidence="2" type="ORF">GlitD10_2749</name>
</gene>
<name>A0A1J0AGM2_9CYAN</name>
<sequence length="179" mass="20543">MTTPEYEELLAECSQVKGAMALLKCYRSYLELLPSMRRQEESLITVVLPLVRQAGQLTQLPCELAFLPCDPTWQVKTDQEILVFIHRIEEDFSQLMHRWRQAQIVLGQPYEWVMPPRHSQVYNEGAEKIYPLFILWPSSPHRIRQGLQGAGLPVVIHAEPASTTRSDDHPDLVPDSDPV</sequence>
<feature type="region of interest" description="Disordered" evidence="1">
    <location>
        <begin position="159"/>
        <end position="179"/>
    </location>
</feature>
<reference evidence="2 3" key="1">
    <citation type="submission" date="2016-10" db="EMBL/GenBank/DDBJ databases">
        <title>Description of Gloeomargarita lithophora gen. nov., sp. nov., a thylakoid-bearing basal-branching cyanobacterium with intracellular carbonates, and proposal for Gloeomargaritales ord. nov.</title>
        <authorList>
            <person name="Moreira D."/>
            <person name="Tavera R."/>
            <person name="Benzerara K."/>
            <person name="Skouri-Panet F."/>
            <person name="Couradeau E."/>
            <person name="Gerard E."/>
            <person name="Loussert C."/>
            <person name="Novelo E."/>
            <person name="Zivanovic Y."/>
            <person name="Lopez-Garcia P."/>
        </authorList>
    </citation>
    <scope>NUCLEOTIDE SEQUENCE [LARGE SCALE GENOMIC DNA]</scope>
    <source>
        <strain evidence="2 3">D10</strain>
    </source>
</reference>
<dbReference type="STRING" id="1188229.GlitD10_2749"/>